<protein>
    <submittedName>
        <fullName evidence="3">Transcriptional regulator</fullName>
    </submittedName>
</protein>
<dbReference type="Proteomes" id="UP000268014">
    <property type="component" value="Unassembled WGS sequence"/>
</dbReference>
<evidence type="ECO:0000313" key="3">
    <source>
        <dbReference type="WBParaSite" id="HPLM_0000150301-mRNA-1"/>
    </source>
</evidence>
<dbReference type="EMBL" id="UZAF01002014">
    <property type="protein sequence ID" value="VDO09834.1"/>
    <property type="molecule type" value="Genomic_DNA"/>
</dbReference>
<evidence type="ECO:0000313" key="1">
    <source>
        <dbReference type="EMBL" id="VDO09834.1"/>
    </source>
</evidence>
<proteinExistence type="predicted"/>
<evidence type="ECO:0000313" key="2">
    <source>
        <dbReference type="Proteomes" id="UP000268014"/>
    </source>
</evidence>
<reference evidence="1 2" key="2">
    <citation type="submission" date="2018-11" db="EMBL/GenBank/DDBJ databases">
        <authorList>
            <consortium name="Pathogen Informatics"/>
        </authorList>
    </citation>
    <scope>NUCLEOTIDE SEQUENCE [LARGE SCALE GENOMIC DNA]</scope>
    <source>
        <strain evidence="1 2">MHpl1</strain>
    </source>
</reference>
<reference evidence="3" key="1">
    <citation type="submission" date="2017-02" db="UniProtKB">
        <authorList>
            <consortium name="WormBaseParasite"/>
        </authorList>
    </citation>
    <scope>IDENTIFICATION</scope>
</reference>
<dbReference type="AlphaFoldDB" id="A0A0N4VW33"/>
<sequence length="85" mass="9155">MSDQILQEYGEFHSTHREQGPEQALALARALASALASAPALEPGMVLGMALDMALDMVLDNRQEAGNGKIRCVKGKKILPLHDDV</sequence>
<name>A0A0N4VW33_HAEPC</name>
<gene>
    <name evidence="1" type="ORF">HPLM_LOCUS1500</name>
</gene>
<keyword evidence="2" id="KW-1185">Reference proteome</keyword>
<dbReference type="WBParaSite" id="HPLM_0000150301-mRNA-1">
    <property type="protein sequence ID" value="HPLM_0000150301-mRNA-1"/>
    <property type="gene ID" value="HPLM_0000150301"/>
</dbReference>
<organism evidence="3">
    <name type="scientific">Haemonchus placei</name>
    <name type="common">Barber's pole worm</name>
    <dbReference type="NCBI Taxonomy" id="6290"/>
    <lineage>
        <taxon>Eukaryota</taxon>
        <taxon>Metazoa</taxon>
        <taxon>Ecdysozoa</taxon>
        <taxon>Nematoda</taxon>
        <taxon>Chromadorea</taxon>
        <taxon>Rhabditida</taxon>
        <taxon>Rhabditina</taxon>
        <taxon>Rhabditomorpha</taxon>
        <taxon>Strongyloidea</taxon>
        <taxon>Trichostrongylidae</taxon>
        <taxon>Haemonchus</taxon>
    </lineage>
</organism>
<accession>A0A0N4VW33</accession>